<reference evidence="2 3" key="1">
    <citation type="journal article" date="2010" name="Nature">
        <title>Metabolic streamlining in an open-ocean nitrogen-fixing cyanobacterium.</title>
        <authorList>
            <person name="Tripp H.J."/>
            <person name="Bench S.R."/>
            <person name="Turk K.A."/>
            <person name="Foster R.A."/>
            <person name="Desany B.A."/>
            <person name="Niazi F."/>
            <person name="Affourtit J.P."/>
            <person name="Zehr J.P."/>
        </authorList>
    </citation>
    <scope>NUCLEOTIDE SEQUENCE [LARGE SCALE GENOMIC DNA]</scope>
    <source>
        <strain evidence="3">ALOHA</strain>
    </source>
</reference>
<dbReference type="RefSeq" id="WP_012954537.1">
    <property type="nucleotide sequence ID" value="NC_013771.1"/>
</dbReference>
<accession>D3EQV0</accession>
<dbReference type="HOGENOM" id="CLU_115699_0_0_3"/>
<dbReference type="CDD" id="cd10441">
    <property type="entry name" value="GIY-YIG_COG1833"/>
    <property type="match status" value="1"/>
</dbReference>
<feature type="transmembrane region" description="Helical" evidence="1">
    <location>
        <begin position="39"/>
        <end position="57"/>
    </location>
</feature>
<keyword evidence="1" id="KW-0812">Transmembrane</keyword>
<proteinExistence type="predicted"/>
<dbReference type="PANTHER" id="PTHR37460:SF1">
    <property type="entry name" value="ENDONUCLEASE III"/>
    <property type="match status" value="1"/>
</dbReference>
<gene>
    <name evidence="2" type="ordered locus">UCYN_11810</name>
</gene>
<dbReference type="Pfam" id="PF01986">
    <property type="entry name" value="DUF123"/>
    <property type="match status" value="1"/>
</dbReference>
<evidence type="ECO:0000313" key="3">
    <source>
        <dbReference type="Proteomes" id="UP000001405"/>
    </source>
</evidence>
<dbReference type="PANTHER" id="PTHR37460">
    <property type="entry name" value="ENDONUCLEASE III"/>
    <property type="match status" value="1"/>
</dbReference>
<keyword evidence="3" id="KW-1185">Reference proteome</keyword>
<dbReference type="STRING" id="1453429.UCYN_11810"/>
<name>D3EQV0_ATETH</name>
<dbReference type="AlphaFoldDB" id="D3EQV0"/>
<protein>
    <submittedName>
        <fullName evidence="2">Uncharacterized conserved protein</fullName>
    </submittedName>
</protein>
<dbReference type="KEGG" id="cyu:UCYN_11810"/>
<evidence type="ECO:0000313" key="2">
    <source>
        <dbReference type="EMBL" id="ADB95850.1"/>
    </source>
</evidence>
<feature type="transmembrane region" description="Helical" evidence="1">
    <location>
        <begin position="12"/>
        <end position="33"/>
    </location>
</feature>
<dbReference type="InterPro" id="IPR002837">
    <property type="entry name" value="DUF123"/>
</dbReference>
<keyword evidence="1" id="KW-1133">Transmembrane helix</keyword>
<dbReference type="Proteomes" id="UP000001405">
    <property type="component" value="Chromosome"/>
</dbReference>
<sequence>MGYKLLPKNDKGTYCLLFLCFNSTLVNIGRLGIHPINLGYYLYVGSAFGSGGLSSRIQRHAKIYKKKHWHLDYLRQYLIPLEVWYSTSSIKQEHQWAKLLLNSNLFKASIEKFGASDCNCTSHLFYSEIKPQFEMIHQNIIQQSINYENLNKIELNIL</sequence>
<keyword evidence="1" id="KW-0472">Membrane</keyword>
<dbReference type="EMBL" id="CP001842">
    <property type="protein sequence ID" value="ADB95850.1"/>
    <property type="molecule type" value="Genomic_DNA"/>
</dbReference>
<dbReference type="OrthoDB" id="9802365at2"/>
<organism evidence="3">
    <name type="scientific">Atelocyanobacterium thalassa (isolate ALOHA)</name>
    <dbReference type="NCBI Taxonomy" id="1453429"/>
    <lineage>
        <taxon>Bacteria</taxon>
        <taxon>Bacillati</taxon>
        <taxon>Cyanobacteriota</taxon>
        <taxon>Cyanophyceae</taxon>
        <taxon>Oscillatoriophycideae</taxon>
        <taxon>Chroococcales</taxon>
        <taxon>Aphanothecaceae</taxon>
        <taxon>Candidatus Atelocyanobacterium</taxon>
        <taxon>Candidatus Atelocyanobacterium thalassae</taxon>
    </lineage>
</organism>
<evidence type="ECO:0000256" key="1">
    <source>
        <dbReference type="SAM" id="Phobius"/>
    </source>
</evidence>